<evidence type="ECO:0000256" key="3">
    <source>
        <dbReference type="ARBA" id="ARBA00023235"/>
    </source>
</evidence>
<dbReference type="InterPro" id="IPR013785">
    <property type="entry name" value="Aldolase_TIM"/>
</dbReference>
<dbReference type="Gene3D" id="3.20.20.70">
    <property type="entry name" value="Aldolase class I"/>
    <property type="match status" value="1"/>
</dbReference>
<dbReference type="PROSITE" id="PS00171">
    <property type="entry name" value="TIM_1"/>
    <property type="match status" value="1"/>
</dbReference>
<keyword evidence="3 4" id="KW-0413">Isomerase</keyword>
<dbReference type="GO" id="GO:0046166">
    <property type="term" value="P:glyceraldehyde-3-phosphate biosynthetic process"/>
    <property type="evidence" value="ECO:0007669"/>
    <property type="project" value="TreeGrafter"/>
</dbReference>
<dbReference type="GO" id="GO:0006096">
    <property type="term" value="P:glycolytic process"/>
    <property type="evidence" value="ECO:0007669"/>
    <property type="project" value="UniProtKB-UniPathway"/>
</dbReference>
<dbReference type="VEuPathDB" id="MicrosporidiaDB:Eint_110100"/>
<dbReference type="PANTHER" id="PTHR21139">
    <property type="entry name" value="TRIOSEPHOSPHATE ISOMERASE"/>
    <property type="match status" value="1"/>
</dbReference>
<evidence type="ECO:0000256" key="1">
    <source>
        <dbReference type="ARBA" id="ARBA00007422"/>
    </source>
</evidence>
<comment type="pathway">
    <text evidence="4">Carbohydrate biosynthesis; gluconeogenesis.</text>
</comment>
<comment type="catalytic activity">
    <reaction evidence="4">
        <text>D-glyceraldehyde 3-phosphate = dihydroxyacetone phosphate</text>
        <dbReference type="Rhea" id="RHEA:18585"/>
        <dbReference type="ChEBI" id="CHEBI:57642"/>
        <dbReference type="ChEBI" id="CHEBI:59776"/>
        <dbReference type="EC" id="5.3.1.1"/>
    </reaction>
</comment>
<dbReference type="UniPathway" id="UPA00109">
    <property type="reaction ID" value="UER00189"/>
</dbReference>
<keyword evidence="4" id="KW-0324">Glycolysis</keyword>
<reference evidence="5 6" key="2">
    <citation type="journal article" date="2012" name="Proc. Natl. Acad. Sci. U.S.A.">
        <title>Gain and loss of multiple functionally related, horizontally transferred genes in the reduced genomes of two microsporidian parasites.</title>
        <authorList>
            <person name="Pombert J.-F."/>
            <person name="Selman M."/>
            <person name="Burki F."/>
            <person name="Bardell F.T."/>
            <person name="Farinelli L."/>
            <person name="Solter L.F."/>
            <person name="Whitman D.W."/>
            <person name="Weiss L.M."/>
            <person name="Corradi N."/>
            <person name="Keeling P.J."/>
        </authorList>
    </citation>
    <scope>NUCLEOTIDE SEQUENCE [LARGE SCALE GENOMIC DNA]</scope>
    <source>
        <strain evidence="5 6">ATCC 50506</strain>
    </source>
</reference>
<protein>
    <recommendedName>
        <fullName evidence="4">Triosephosphate isomerase</fullName>
        <ecNumber evidence="4">5.3.1.1</ecNumber>
    </recommendedName>
</protein>
<dbReference type="NCBIfam" id="TIGR00419">
    <property type="entry name" value="tim"/>
    <property type="match status" value="1"/>
</dbReference>
<dbReference type="GO" id="GO:0019563">
    <property type="term" value="P:glycerol catabolic process"/>
    <property type="evidence" value="ECO:0007669"/>
    <property type="project" value="TreeGrafter"/>
</dbReference>
<comment type="similarity">
    <text evidence="1 4">Belongs to the triosephosphate isomerase family.</text>
</comment>
<dbReference type="KEGG" id="ein:Eint_110100"/>
<dbReference type="SUPFAM" id="SSF51351">
    <property type="entry name" value="Triosephosphate isomerase (TIM)"/>
    <property type="match status" value="1"/>
</dbReference>
<keyword evidence="4" id="KW-0312">Gluconeogenesis</keyword>
<dbReference type="HOGENOM" id="CLU_024251_2_0_1"/>
<proteinExistence type="inferred from homology"/>
<dbReference type="InterPro" id="IPR035990">
    <property type="entry name" value="TIM_sf"/>
</dbReference>
<evidence type="ECO:0000313" key="5">
    <source>
        <dbReference type="EMBL" id="ADM12512.1"/>
    </source>
</evidence>
<dbReference type="GO" id="GO:0004807">
    <property type="term" value="F:triose-phosphate isomerase activity"/>
    <property type="evidence" value="ECO:0007669"/>
    <property type="project" value="UniProtKB-EC"/>
</dbReference>
<reference evidence="5 6" key="1">
    <citation type="journal article" date="2010" name="Nat. Commun.">
        <title>The complete sequence of the smallest known nuclear genome from the microsporidian Encephalitozoon intestinalis.</title>
        <authorList>
            <person name="Corradi N."/>
            <person name="Pombert J.-F."/>
            <person name="Farinelli L."/>
            <person name="Didier E.S."/>
            <person name="Keeling P.J."/>
        </authorList>
    </citation>
    <scope>NUCLEOTIDE SEQUENCE [LARGE SCALE GENOMIC DNA]</scope>
    <source>
        <strain evidence="5 6">ATCC 50506</strain>
    </source>
</reference>
<organism evidence="5 6">
    <name type="scientific">Encephalitozoon intestinalis (strain ATCC 50506)</name>
    <name type="common">Microsporidian parasite</name>
    <name type="synonym">Septata intestinalis</name>
    <dbReference type="NCBI Taxonomy" id="876142"/>
    <lineage>
        <taxon>Eukaryota</taxon>
        <taxon>Fungi</taxon>
        <taxon>Fungi incertae sedis</taxon>
        <taxon>Microsporidia</taxon>
        <taxon>Unikaryonidae</taxon>
        <taxon>Encephalitozoon</taxon>
    </lineage>
</organism>
<dbReference type="OrthoDB" id="6715177at2759"/>
<dbReference type="PROSITE" id="PS51440">
    <property type="entry name" value="TIM_2"/>
    <property type="match status" value="1"/>
</dbReference>
<dbReference type="UniPathway" id="UPA00138"/>
<gene>
    <name evidence="5" type="ORF">Eint_110100</name>
</gene>
<dbReference type="RefSeq" id="XP_003073872.1">
    <property type="nucleotide sequence ID" value="XM_003073826.1"/>
</dbReference>
<dbReference type="PANTHER" id="PTHR21139:SF2">
    <property type="entry name" value="TRIOSEPHOSPHATE ISOMERASE"/>
    <property type="match status" value="1"/>
</dbReference>
<evidence type="ECO:0000313" key="6">
    <source>
        <dbReference type="Proteomes" id="UP000002313"/>
    </source>
</evidence>
<dbReference type="EMBL" id="CP001952">
    <property type="protein sequence ID" value="ADM12512.1"/>
    <property type="molecule type" value="Genomic_DNA"/>
</dbReference>
<keyword evidence="6" id="KW-1185">Reference proteome</keyword>
<name>E0SA87_ENCIT</name>
<sequence length="242" mass="27030">MKKNKLLGGNWKMNPSLKTLEIAKNFRQNFFSGNDTFIAVPFPYIYFAKKMFPEYIKVGAQDCSQFEGGPYTGEVSASMIKEMGAEYVIIGHSERRRWFGETSEVIAKKIRNARSQGLKVILCIGEEEKCRKQGKYLDVIKDQLLSLGEDVKGDGIDIAYEPVWAIGTGKIPTNDQIREVVSNVKKWGESVGFEGRVIYGGSVSMLNCQSVLDVEEVDGFLVGGTSLKMDFCMISSEMGTKR</sequence>
<comment type="subunit">
    <text evidence="2">Homodimer.</text>
</comment>
<dbReference type="InterPro" id="IPR000652">
    <property type="entry name" value="Triosephosphate_isomerase"/>
</dbReference>
<evidence type="ECO:0000256" key="2">
    <source>
        <dbReference type="ARBA" id="ARBA00011738"/>
    </source>
</evidence>
<dbReference type="CDD" id="cd00311">
    <property type="entry name" value="TIM"/>
    <property type="match status" value="1"/>
</dbReference>
<dbReference type="EC" id="5.3.1.1" evidence="4"/>
<evidence type="ECO:0000256" key="4">
    <source>
        <dbReference type="RuleBase" id="RU363013"/>
    </source>
</evidence>
<accession>E0SA87</accession>
<dbReference type="Pfam" id="PF00121">
    <property type="entry name" value="TIM"/>
    <property type="match status" value="1"/>
</dbReference>
<dbReference type="AlphaFoldDB" id="E0SA87"/>
<dbReference type="Proteomes" id="UP000002313">
    <property type="component" value="Chromosome XI"/>
</dbReference>
<dbReference type="GO" id="GO:0006094">
    <property type="term" value="P:gluconeogenesis"/>
    <property type="evidence" value="ECO:0007669"/>
    <property type="project" value="UniProtKB-UniPathway"/>
</dbReference>
<comment type="pathway">
    <text evidence="4">Carbohydrate degradation; glycolysis; D-glyceraldehyde 3-phosphate from glycerone phosphate: step 1/1.</text>
</comment>
<dbReference type="InterPro" id="IPR020861">
    <property type="entry name" value="Triosephosphate_isomerase_AS"/>
</dbReference>
<dbReference type="GO" id="GO:0005829">
    <property type="term" value="C:cytosol"/>
    <property type="evidence" value="ECO:0007669"/>
    <property type="project" value="TreeGrafter"/>
</dbReference>
<dbReference type="GeneID" id="9699587"/>